<evidence type="ECO:0000256" key="1">
    <source>
        <dbReference type="SAM" id="MobiDB-lite"/>
    </source>
</evidence>
<keyword evidence="3" id="KW-1185">Reference proteome</keyword>
<feature type="compositionally biased region" description="Gly residues" evidence="1">
    <location>
        <begin position="43"/>
        <end position="55"/>
    </location>
</feature>
<dbReference type="STRING" id="1586287.BBK82_32985"/>
<feature type="region of interest" description="Disordered" evidence="1">
    <location>
        <begin position="1"/>
        <end position="102"/>
    </location>
</feature>
<reference evidence="2 3" key="1">
    <citation type="submission" date="2016-07" db="EMBL/GenBank/DDBJ databases">
        <title>Complete genome sequence of the Lentzea guizhouensis DHS C013.</title>
        <authorList>
            <person name="Cao C."/>
        </authorList>
    </citation>
    <scope>NUCLEOTIDE SEQUENCE [LARGE SCALE GENOMIC DNA]</scope>
    <source>
        <strain evidence="2 3">DHS C013</strain>
    </source>
</reference>
<organism evidence="2 3">
    <name type="scientific">Lentzea guizhouensis</name>
    <dbReference type="NCBI Taxonomy" id="1586287"/>
    <lineage>
        <taxon>Bacteria</taxon>
        <taxon>Bacillati</taxon>
        <taxon>Actinomycetota</taxon>
        <taxon>Actinomycetes</taxon>
        <taxon>Pseudonocardiales</taxon>
        <taxon>Pseudonocardiaceae</taxon>
        <taxon>Lentzea</taxon>
    </lineage>
</organism>
<dbReference type="Proteomes" id="UP000093053">
    <property type="component" value="Chromosome"/>
</dbReference>
<dbReference type="KEGG" id="led:BBK82_32985"/>
<proteinExistence type="predicted"/>
<dbReference type="AlphaFoldDB" id="A0A1B2HQX9"/>
<accession>A0A1B2HQX9</accession>
<gene>
    <name evidence="2" type="ORF">BBK82_32985</name>
</gene>
<evidence type="ECO:0000313" key="3">
    <source>
        <dbReference type="Proteomes" id="UP000093053"/>
    </source>
</evidence>
<protein>
    <submittedName>
        <fullName evidence="2">Uncharacterized protein</fullName>
    </submittedName>
</protein>
<dbReference type="EMBL" id="CP016793">
    <property type="protein sequence ID" value="ANZ40134.1"/>
    <property type="molecule type" value="Genomic_DNA"/>
</dbReference>
<sequence>MLTASTKISAGRARDEPQHEPRHEDLGHRRRRRVGHGGDQRRGTGGGHGSDGGGHGGRRGSDGGHQRHPGQRRSEQHQRHPVHRRECTGTTAVATAPAKYPR</sequence>
<evidence type="ECO:0000313" key="2">
    <source>
        <dbReference type="EMBL" id="ANZ40134.1"/>
    </source>
</evidence>
<feature type="compositionally biased region" description="Basic and acidic residues" evidence="1">
    <location>
        <begin position="12"/>
        <end position="27"/>
    </location>
</feature>
<name>A0A1B2HQX9_9PSEU</name>